<dbReference type="OrthoDB" id="883703at2"/>
<evidence type="ECO:0000313" key="1">
    <source>
        <dbReference type="EMBL" id="SHO60750.1"/>
    </source>
</evidence>
<dbReference type="EMBL" id="FRXN01000001">
    <property type="protein sequence ID" value="SHO60750.1"/>
    <property type="molecule type" value="Genomic_DNA"/>
</dbReference>
<proteinExistence type="predicted"/>
<name>A0A1M7Z7J4_9BACT</name>
<keyword evidence="2" id="KW-1185">Reference proteome</keyword>
<gene>
    <name evidence="1" type="ORF">SAMN04488108_1002</name>
</gene>
<dbReference type="Proteomes" id="UP000184609">
    <property type="component" value="Unassembled WGS sequence"/>
</dbReference>
<protein>
    <submittedName>
        <fullName evidence="1">Uncharacterized protein</fullName>
    </submittedName>
</protein>
<dbReference type="RefSeq" id="WP_134204334.1">
    <property type="nucleotide sequence ID" value="NZ_FRXN01000001.1"/>
</dbReference>
<dbReference type="STRING" id="1073327.SAMN04488108_1002"/>
<sequence length="430" mass="47259">MHNIPNDHFQQEFNSVEDEFEFEFDPEFEFEQEYDEENEFEFELDQDYASDEMEFEVFEMELAEELLELESEAEFFDWAKKVAKRTAGVAADLLSSSAGRKAVRSLGRIAKRTLPAWGGSAGRAIGSAIGRRVYGKAGARTGAAWGRRAGAFLGGKAGKVIANRLPGFVRLTADTFRNLSKELNSGMSMEINPAIIKAASNHYPIILRARGSSSGNEYEFEEEFENEFENEYEFENEFEFEGEVDSETGLTEAMEMELAGELLNINSDQELDMFLGKLFKKAARGVRRFARSSTGRALGGMLKKVAKRALPIAGGAIGNFLVPGVGGMVGRKLGSFAGNLFELELEGLSPEDQEFEMARAYVRFASNAAKNAVKMPPNGGRASASSAFKHAARTFAPGLLGVRGGSLPSSSKRKSGRWYRKGGNIILQGI</sequence>
<evidence type="ECO:0000313" key="2">
    <source>
        <dbReference type="Proteomes" id="UP000184609"/>
    </source>
</evidence>
<dbReference type="AlphaFoldDB" id="A0A1M7Z7J4"/>
<organism evidence="1 2">
    <name type="scientific">Algoriphagus zhangzhouensis</name>
    <dbReference type="NCBI Taxonomy" id="1073327"/>
    <lineage>
        <taxon>Bacteria</taxon>
        <taxon>Pseudomonadati</taxon>
        <taxon>Bacteroidota</taxon>
        <taxon>Cytophagia</taxon>
        <taxon>Cytophagales</taxon>
        <taxon>Cyclobacteriaceae</taxon>
        <taxon>Algoriphagus</taxon>
    </lineage>
</organism>
<accession>A0A1M7Z7J4</accession>
<reference evidence="2" key="1">
    <citation type="submission" date="2016-12" db="EMBL/GenBank/DDBJ databases">
        <authorList>
            <person name="Varghese N."/>
            <person name="Submissions S."/>
        </authorList>
    </citation>
    <scope>NUCLEOTIDE SEQUENCE [LARGE SCALE GENOMIC DNA]</scope>
    <source>
        <strain evidence="2">DSM 25035</strain>
    </source>
</reference>